<keyword evidence="4" id="KW-1185">Reference proteome</keyword>
<dbReference type="PANTHER" id="PTHR46708:SF2">
    <property type="entry name" value="FIBRONECTIN TYPE-III DOMAIN-CONTAINING PROTEIN"/>
    <property type="match status" value="1"/>
</dbReference>
<name>A0AA35TCT0_GEOBA</name>
<organism evidence="3 4">
    <name type="scientific">Geodia barretti</name>
    <name type="common">Barrett's horny sponge</name>
    <dbReference type="NCBI Taxonomy" id="519541"/>
    <lineage>
        <taxon>Eukaryota</taxon>
        <taxon>Metazoa</taxon>
        <taxon>Porifera</taxon>
        <taxon>Demospongiae</taxon>
        <taxon>Heteroscleromorpha</taxon>
        <taxon>Tetractinellida</taxon>
        <taxon>Astrophorina</taxon>
        <taxon>Geodiidae</taxon>
        <taxon>Geodia</taxon>
    </lineage>
</organism>
<accession>A0AA35TCT0</accession>
<dbReference type="Proteomes" id="UP001174909">
    <property type="component" value="Unassembled WGS sequence"/>
</dbReference>
<dbReference type="EMBL" id="CASHTH010003458">
    <property type="protein sequence ID" value="CAI8045213.1"/>
    <property type="molecule type" value="Genomic_DNA"/>
</dbReference>
<evidence type="ECO:0000313" key="4">
    <source>
        <dbReference type="Proteomes" id="UP001174909"/>
    </source>
</evidence>
<keyword evidence="1" id="KW-0677">Repeat</keyword>
<dbReference type="AlphaFoldDB" id="A0AA35TCT0"/>
<reference evidence="3" key="1">
    <citation type="submission" date="2023-03" db="EMBL/GenBank/DDBJ databases">
        <authorList>
            <person name="Steffen K."/>
            <person name="Cardenas P."/>
        </authorList>
    </citation>
    <scope>NUCLEOTIDE SEQUENCE</scope>
</reference>
<dbReference type="PROSITE" id="PS50853">
    <property type="entry name" value="FN3"/>
    <property type="match status" value="1"/>
</dbReference>
<evidence type="ECO:0000313" key="3">
    <source>
        <dbReference type="EMBL" id="CAI8045213.1"/>
    </source>
</evidence>
<sequence>PAPSPPSNVGVSQNGLNSPDLLVTWTPSEGLYVTGYTVIYQEIDGGLSGSVTTAETDTSVVITGLIAGATFSISVSADSSTISSIVTRGPNVTIQHKVAYTVETFEVISVSETSLTFSWSQPSTGAHLTTGYNLTCVTLLTGIPFPQSLSLLTPTLTSATLSGLSSATAASPPYLTEDPLSLPPSTSLPMNLLHPDLRRC</sequence>
<gene>
    <name evidence="3" type="ORF">GBAR_LOCUS25026</name>
</gene>
<dbReference type="Gene3D" id="2.60.40.10">
    <property type="entry name" value="Immunoglobulins"/>
    <property type="match status" value="2"/>
</dbReference>
<evidence type="ECO:0000259" key="2">
    <source>
        <dbReference type="PROSITE" id="PS50853"/>
    </source>
</evidence>
<dbReference type="InterPro" id="IPR003961">
    <property type="entry name" value="FN3_dom"/>
</dbReference>
<dbReference type="InterPro" id="IPR036116">
    <property type="entry name" value="FN3_sf"/>
</dbReference>
<dbReference type="InterPro" id="IPR013783">
    <property type="entry name" value="Ig-like_fold"/>
</dbReference>
<comment type="caution">
    <text evidence="3">The sequence shown here is derived from an EMBL/GenBank/DDBJ whole genome shotgun (WGS) entry which is preliminary data.</text>
</comment>
<proteinExistence type="predicted"/>
<dbReference type="PANTHER" id="PTHR46708">
    <property type="entry name" value="TENASCIN"/>
    <property type="match status" value="1"/>
</dbReference>
<evidence type="ECO:0000256" key="1">
    <source>
        <dbReference type="ARBA" id="ARBA00022737"/>
    </source>
</evidence>
<dbReference type="CDD" id="cd00063">
    <property type="entry name" value="FN3"/>
    <property type="match status" value="1"/>
</dbReference>
<dbReference type="InterPro" id="IPR050991">
    <property type="entry name" value="ECM_Regulatory_Proteins"/>
</dbReference>
<feature type="domain" description="Fibronectin type-III" evidence="2">
    <location>
        <begin position="5"/>
        <end position="104"/>
    </location>
</feature>
<protein>
    <recommendedName>
        <fullName evidence="2">Fibronectin type-III domain-containing protein</fullName>
    </recommendedName>
</protein>
<dbReference type="SUPFAM" id="SSF49265">
    <property type="entry name" value="Fibronectin type III"/>
    <property type="match status" value="1"/>
</dbReference>
<feature type="non-terminal residue" evidence="3">
    <location>
        <position position="200"/>
    </location>
</feature>
<dbReference type="Pfam" id="PF00041">
    <property type="entry name" value="fn3"/>
    <property type="match status" value="1"/>
</dbReference>
<dbReference type="SMART" id="SM00060">
    <property type="entry name" value="FN3"/>
    <property type="match status" value="1"/>
</dbReference>